<evidence type="ECO:0000259" key="1">
    <source>
        <dbReference type="Pfam" id="PF20472"/>
    </source>
</evidence>
<dbReference type="InterPro" id="IPR046821">
    <property type="entry name" value="PDDEXK_11"/>
</dbReference>
<keyword evidence="3" id="KW-1185">Reference proteome</keyword>
<accession>A0AAI8F7P2</accession>
<dbReference type="REBASE" id="46504">
    <property type="entry name" value="M.Rrh37ORF4770P"/>
</dbReference>
<evidence type="ECO:0000313" key="2">
    <source>
        <dbReference type="EMBL" id="AFC72500.1"/>
    </source>
</evidence>
<evidence type="ECO:0000313" key="3">
    <source>
        <dbReference type="Proteomes" id="UP000008006"/>
    </source>
</evidence>
<name>A0AAI8F7P2_RICR3</name>
<dbReference type="GO" id="GO:0008168">
    <property type="term" value="F:methyltransferase activity"/>
    <property type="evidence" value="ECO:0007669"/>
    <property type="project" value="UniProtKB-KW"/>
</dbReference>
<dbReference type="Proteomes" id="UP000008006">
    <property type="component" value="Chromosome"/>
</dbReference>
<keyword evidence="2" id="KW-0808">Transferase</keyword>
<dbReference type="GO" id="GO:0032259">
    <property type="term" value="P:methylation"/>
    <property type="evidence" value="ECO:0007669"/>
    <property type="project" value="UniProtKB-KW"/>
</dbReference>
<dbReference type="AlphaFoldDB" id="A0AAI8F7P2"/>
<organism evidence="2 3">
    <name type="scientific">Rickettsia rhipicephali (strain 3-7-female6-CWPP)</name>
    <dbReference type="NCBI Taxonomy" id="1105113"/>
    <lineage>
        <taxon>Bacteria</taxon>
        <taxon>Pseudomonadati</taxon>
        <taxon>Pseudomonadota</taxon>
        <taxon>Alphaproteobacteria</taxon>
        <taxon>Rickettsiales</taxon>
        <taxon>Rickettsiaceae</taxon>
        <taxon>Rickettsieae</taxon>
        <taxon>Rickettsia</taxon>
        <taxon>spotted fever group</taxon>
    </lineage>
</organism>
<dbReference type="KEGG" id="rre:MCC_04785"/>
<reference evidence="3" key="1">
    <citation type="submission" date="2012-02" db="EMBL/GenBank/DDBJ databases">
        <title>Complete genome sequence of Rickettsia rhipicephali strain 3-7-female6-CWPP.</title>
        <authorList>
            <person name="Johnson S.L."/>
            <person name="Munk A.C."/>
            <person name="Han S."/>
            <person name="Bruce D.C."/>
            <person name="Dasch G.A."/>
        </authorList>
    </citation>
    <scope>NUCLEOTIDE SEQUENCE [LARGE SCALE GENOMIC DNA]</scope>
    <source>
        <strain evidence="3">3-7-female6-CWPP</strain>
    </source>
</reference>
<feature type="domain" description="PD-(D/E)XK nuclease" evidence="1">
    <location>
        <begin position="2"/>
        <end position="41"/>
    </location>
</feature>
<proteinExistence type="predicted"/>
<dbReference type="RefSeq" id="WP_014408716.1">
    <property type="nucleotide sequence ID" value="NC_017042.1"/>
</dbReference>
<dbReference type="Pfam" id="PF20472">
    <property type="entry name" value="PDDEXK_11"/>
    <property type="match status" value="1"/>
</dbReference>
<protein>
    <submittedName>
        <fullName evidence="2">Site-specific DNA methylase</fullName>
    </submittedName>
</protein>
<sequence>MILIDGDGYKKEALKWLKDQVGSNLIEVFSMSEFTSWVNKKKI</sequence>
<dbReference type="EMBL" id="CP003342">
    <property type="protein sequence ID" value="AFC72500.1"/>
    <property type="molecule type" value="Genomic_DNA"/>
</dbReference>
<keyword evidence="2" id="KW-0489">Methyltransferase</keyword>
<gene>
    <name evidence="2" type="ordered locus">MCC_04785</name>
</gene>